<dbReference type="Proteomes" id="UP000000702">
    <property type="component" value="Unassembled WGS sequence"/>
</dbReference>
<keyword evidence="4" id="KW-0067">ATP-binding</keyword>
<organism evidence="8 9">
    <name type="scientific">Trypanosoma congolense (strain IL3000)</name>
    <dbReference type="NCBI Taxonomy" id="1068625"/>
    <lineage>
        <taxon>Eukaryota</taxon>
        <taxon>Discoba</taxon>
        <taxon>Euglenozoa</taxon>
        <taxon>Kinetoplastea</taxon>
        <taxon>Metakinetoplastina</taxon>
        <taxon>Trypanosomatida</taxon>
        <taxon>Trypanosomatidae</taxon>
        <taxon>Trypanosoma</taxon>
        <taxon>Nannomonas</taxon>
    </lineage>
</organism>
<dbReference type="EMBL" id="CAEQ01000657">
    <property type="protein sequence ID" value="CCD12295.1"/>
    <property type="molecule type" value="Genomic_DNA"/>
</dbReference>
<dbReference type="Gene3D" id="1.10.510.10">
    <property type="entry name" value="Transferase(Phosphotransferase) domain 1"/>
    <property type="match status" value="2"/>
</dbReference>
<name>F9W548_TRYCI</name>
<reference evidence="9" key="1">
    <citation type="submission" date="2011-07" db="EMBL/GenBank/DDBJ databases">
        <title>Divergent evolution of antigenic variation in African trypanosomes.</title>
        <authorList>
            <person name="Jackson A.P."/>
            <person name="Berry A."/>
            <person name="Allison H.C."/>
            <person name="Burton P."/>
            <person name="Anderson J."/>
            <person name="Aslett M."/>
            <person name="Brown R."/>
            <person name="Corton N."/>
            <person name="Harris D."/>
            <person name="Hauser H."/>
            <person name="Gamble J."/>
            <person name="Gilderthorp R."/>
            <person name="McQuillan J."/>
            <person name="Quail M.A."/>
            <person name="Sanders M."/>
            <person name="Van Tonder A."/>
            <person name="Ginger M.L."/>
            <person name="Donelson J.E."/>
            <person name="Field M.C."/>
            <person name="Barry J.D."/>
            <person name="Berriman M."/>
            <person name="Hertz-Fowler C."/>
        </authorList>
    </citation>
    <scope>NUCLEOTIDE SEQUENCE [LARGE SCALE GENOMIC DNA]</scope>
    <source>
        <strain evidence="9">IL3000</strain>
    </source>
</reference>
<evidence type="ECO:0000259" key="7">
    <source>
        <dbReference type="PROSITE" id="PS50011"/>
    </source>
</evidence>
<dbReference type="OMA" id="RWKGAPG"/>
<protein>
    <submittedName>
        <fullName evidence="8">WGS project CAEQ00000000 data, annotated contig 1275</fullName>
    </submittedName>
</protein>
<evidence type="ECO:0000313" key="8">
    <source>
        <dbReference type="EMBL" id="CCD12295.1"/>
    </source>
</evidence>
<dbReference type="SUPFAM" id="SSF56112">
    <property type="entry name" value="Protein kinase-like (PK-like)"/>
    <property type="match status" value="1"/>
</dbReference>
<feature type="compositionally biased region" description="Polar residues" evidence="5">
    <location>
        <begin position="415"/>
        <end position="427"/>
    </location>
</feature>
<dbReference type="GO" id="GO:0004672">
    <property type="term" value="F:protein kinase activity"/>
    <property type="evidence" value="ECO:0007669"/>
    <property type="project" value="InterPro"/>
</dbReference>
<gene>
    <name evidence="8" type="ORF">TCIL3000_0_31920</name>
</gene>
<dbReference type="VEuPathDB" id="TriTrypDB:TcIL3000_0_31920"/>
<feature type="domain" description="Protein kinase" evidence="7">
    <location>
        <begin position="513"/>
        <end position="989"/>
    </location>
</feature>
<dbReference type="GO" id="GO:0005524">
    <property type="term" value="F:ATP binding"/>
    <property type="evidence" value="ECO:0007669"/>
    <property type="project" value="UniProtKB-KW"/>
</dbReference>
<evidence type="ECO:0000256" key="1">
    <source>
        <dbReference type="ARBA" id="ARBA00022679"/>
    </source>
</evidence>
<dbReference type="InterPro" id="IPR008271">
    <property type="entry name" value="Ser/Thr_kinase_AS"/>
</dbReference>
<keyword evidence="6" id="KW-1133">Transmembrane helix</keyword>
<dbReference type="Pfam" id="PF00069">
    <property type="entry name" value="Pkinase"/>
    <property type="match status" value="1"/>
</dbReference>
<evidence type="ECO:0000256" key="2">
    <source>
        <dbReference type="ARBA" id="ARBA00022741"/>
    </source>
</evidence>
<feature type="transmembrane region" description="Helical" evidence="6">
    <location>
        <begin position="38"/>
        <end position="56"/>
    </location>
</feature>
<dbReference type="InterPro" id="IPR011009">
    <property type="entry name" value="Kinase-like_dom_sf"/>
</dbReference>
<dbReference type="PANTHER" id="PTHR48016:SF56">
    <property type="entry name" value="MAPKK KINASE"/>
    <property type="match status" value="1"/>
</dbReference>
<feature type="region of interest" description="Disordered" evidence="5">
    <location>
        <begin position="415"/>
        <end position="436"/>
    </location>
</feature>
<comment type="caution">
    <text evidence="8">The sequence shown here is derived from an EMBL/GenBank/DDBJ whole genome shotgun (WGS) entry which is preliminary data.</text>
</comment>
<keyword evidence="6" id="KW-0812">Transmembrane</keyword>
<keyword evidence="9" id="KW-1185">Reference proteome</keyword>
<sequence length="996" mass="105744">MGEDSAPGGIVIQQAAGCFSLSSYAYALGLQFAAQNSLVSIAIGSAAFAGFVTYIYSGSPRWKGAPGLFGHANQNAPHHVCHEPLAIPNEKSGCSFTKTPWGTGGNIDLSPCSEGAMFVAMVGPATSAPVNGAESKPWASVEQLGFASFSSLQYSPVGACASPCHGEYVNGGLQTCGKNGVKRQRPPFEAHNVRFLSSRTAPKSGAFFSLAVDTLWRYLRNITGISSYSADSISNNSSFSQVSSRKSCIAPSSVEEVFAVGGRDQPALLQSSNDEEVAAVDIPSALILCAGATVEMKSTEVVHSTQCLPQGAQTEKAAIVTPRTTVTDLSGADGAAPSYDTFSACGDEDEEMSHLSHTTAAGSGPPMDISCDGCENKTALVAAIHPLTELPSAVREDQVCNAGSLCELVGPECPMTNQSSRTDSQRQGGEVSTGEDCDLWSRMGGSHGSCADKRGSSFFVTPAGTTRPSQNISLHHGGSTPVDGVFATENSGLGVRSRRLSAFTDASAQLGDVELGTFLSSGRWGKVYKGISSGTGEVIAVKRLTFDGNDPELRQRLKELKVELEVLKMASQHHMPWIVGFRGAKKIDNSVLLCLEYCEGGSLLDYLMRSVETQSVLCQHDGELRIESSTMPLPHHCANDTPCGSFFVEETDAAFVGGVFERDPSPLPLESLSSCPSCSEKGSASFSLSSILALPIMDIQRFMRQTVEALGFLHSHGYAHSDVKTANILVAADGSARLADFGCCMRLKQSVYPSCCCAKQTCAALNAPYPSDILHGAPRNAAAAIDSPTGNTFYTSAGTGSTVPYAVLTEEEEGVVAELRGTALYIAPEIIRFERGRIGSAGDVWAMGCVAMELATGAAPWRHIAKDRLCVLLLVASAVELPLPPRIVKAAQRARVWLAGDSGSDECVEGDGEFLSCNEEREGGDRVCGAAQAASYCEWDGISLCERCKVERRQCMQLLVWLEDFLRLCLRSRPEERPSCEEMLQHPFLATSWSQP</sequence>
<dbReference type="AlphaFoldDB" id="F9W548"/>
<accession>F9W548</accession>
<evidence type="ECO:0000256" key="6">
    <source>
        <dbReference type="SAM" id="Phobius"/>
    </source>
</evidence>
<evidence type="ECO:0000313" key="9">
    <source>
        <dbReference type="Proteomes" id="UP000000702"/>
    </source>
</evidence>
<keyword evidence="1" id="KW-0808">Transferase</keyword>
<dbReference type="Pfam" id="PF07714">
    <property type="entry name" value="PK_Tyr_Ser-Thr"/>
    <property type="match status" value="1"/>
</dbReference>
<dbReference type="InterPro" id="IPR000719">
    <property type="entry name" value="Prot_kinase_dom"/>
</dbReference>
<evidence type="ECO:0000256" key="5">
    <source>
        <dbReference type="SAM" id="MobiDB-lite"/>
    </source>
</evidence>
<proteinExistence type="predicted"/>
<dbReference type="InterPro" id="IPR001245">
    <property type="entry name" value="Ser-Thr/Tyr_kinase_cat_dom"/>
</dbReference>
<reference evidence="8 9" key="2">
    <citation type="journal article" date="2012" name="Proc. Natl. Acad. Sci. U.S.A.">
        <title>Antigenic diversity is generated by distinct evolutionary mechanisms in African trypanosome species.</title>
        <authorList>
            <person name="Jackson A.P."/>
            <person name="Berry A."/>
            <person name="Aslett M."/>
            <person name="Allison H.C."/>
            <person name="Burton P."/>
            <person name="Vavrova-Anderson J."/>
            <person name="Brown R."/>
            <person name="Browne H."/>
            <person name="Corton N."/>
            <person name="Hauser H."/>
            <person name="Gamble J."/>
            <person name="Gilderthorp R."/>
            <person name="Marcello L."/>
            <person name="McQuillan J."/>
            <person name="Otto T.D."/>
            <person name="Quail M.A."/>
            <person name="Sanders M.J."/>
            <person name="van Tonder A."/>
            <person name="Ginger M.L."/>
            <person name="Field M.C."/>
            <person name="Barry J.D."/>
            <person name="Hertz-Fowler C."/>
            <person name="Berriman M."/>
        </authorList>
    </citation>
    <scope>NUCLEOTIDE SEQUENCE [LARGE SCALE GENOMIC DNA]</scope>
    <source>
        <strain evidence="8 9">IL3000</strain>
    </source>
</reference>
<feature type="transmembrane region" description="Helical" evidence="6">
    <location>
        <begin position="6"/>
        <end position="26"/>
    </location>
</feature>
<dbReference type="PROSITE" id="PS50011">
    <property type="entry name" value="PROTEIN_KINASE_DOM"/>
    <property type="match status" value="1"/>
</dbReference>
<dbReference type="PANTHER" id="PTHR48016">
    <property type="entry name" value="MAP KINASE KINASE KINASE SSK2-RELATED-RELATED"/>
    <property type="match status" value="1"/>
</dbReference>
<dbReference type="PROSITE" id="PS00108">
    <property type="entry name" value="PROTEIN_KINASE_ST"/>
    <property type="match status" value="1"/>
</dbReference>
<keyword evidence="2" id="KW-0547">Nucleotide-binding</keyword>
<evidence type="ECO:0000256" key="4">
    <source>
        <dbReference type="ARBA" id="ARBA00022840"/>
    </source>
</evidence>
<keyword evidence="6" id="KW-0472">Membrane</keyword>
<evidence type="ECO:0000256" key="3">
    <source>
        <dbReference type="ARBA" id="ARBA00022777"/>
    </source>
</evidence>
<keyword evidence="3" id="KW-0418">Kinase</keyword>
<dbReference type="InterPro" id="IPR050538">
    <property type="entry name" value="MAP_kinase_kinase_kinase"/>
</dbReference>
<dbReference type="SMART" id="SM00220">
    <property type="entry name" value="S_TKc"/>
    <property type="match status" value="1"/>
</dbReference>